<dbReference type="EMBL" id="CP083974">
    <property type="protein sequence ID" value="UZF45163.1"/>
    <property type="molecule type" value="Genomic_DNA"/>
</dbReference>
<protein>
    <submittedName>
        <fullName evidence="2">Uncharacterized protein</fullName>
    </submittedName>
</protein>
<dbReference type="Proteomes" id="UP001162740">
    <property type="component" value="Chromosome"/>
</dbReference>
<evidence type="ECO:0000256" key="1">
    <source>
        <dbReference type="SAM" id="Phobius"/>
    </source>
</evidence>
<dbReference type="AlphaFoldDB" id="A0AA46WVQ0"/>
<gene>
    <name evidence="2" type="ORF">KUM34_000105</name>
</gene>
<keyword evidence="1" id="KW-0472">Membrane</keyword>
<organism evidence="2 3">
    <name type="scientific">Rhodococcus rhodochrous</name>
    <dbReference type="NCBI Taxonomy" id="1829"/>
    <lineage>
        <taxon>Bacteria</taxon>
        <taxon>Bacillati</taxon>
        <taxon>Actinomycetota</taxon>
        <taxon>Actinomycetes</taxon>
        <taxon>Mycobacteriales</taxon>
        <taxon>Nocardiaceae</taxon>
        <taxon>Rhodococcus</taxon>
    </lineage>
</organism>
<sequence>MAVDVETVRRMRAVFVGAISVTLSTAAHAVAGGAVPHQDVLVLLAGSAVASGLLAAETRLPVPLLLVLAQVTGHLVLGLHDGHLHTPTAGMLVAHVAAVAVAALLLRGAEKGCEVALAALHRMVPELFRALPVAVVEPTRIAHRPRVGPGVLLVGGVGSRGPPAVLR</sequence>
<dbReference type="RefSeq" id="WP_059381964.1">
    <property type="nucleotide sequence ID" value="NZ_CP032221.1"/>
</dbReference>
<evidence type="ECO:0000313" key="3">
    <source>
        <dbReference type="Proteomes" id="UP001162740"/>
    </source>
</evidence>
<keyword evidence="1" id="KW-1133">Transmembrane helix</keyword>
<accession>A0AA46WVQ0</accession>
<proteinExistence type="predicted"/>
<keyword evidence="1" id="KW-0812">Transmembrane</keyword>
<reference evidence="2 3" key="1">
    <citation type="journal article" date="2021" name="Front. Microbiol.">
        <title>Bacterial Transformation of Aromatic Monomers in Softwood Black Liquor.</title>
        <authorList>
            <person name="Navas L.E."/>
            <person name="Dexter G."/>
            <person name="Liu J."/>
            <person name="Levy-Booth D."/>
            <person name="Cho M."/>
            <person name="Jang S.K."/>
            <person name="Mansfield S.D."/>
            <person name="Renneckar S."/>
            <person name="Mohn W.W."/>
            <person name="Eltis L.D."/>
        </authorList>
    </citation>
    <scope>NUCLEOTIDE SEQUENCE [LARGE SCALE GENOMIC DNA]</scope>
    <source>
        <strain evidence="2 3">GD02</strain>
    </source>
</reference>
<feature type="transmembrane region" description="Helical" evidence="1">
    <location>
        <begin position="86"/>
        <end position="106"/>
    </location>
</feature>
<evidence type="ECO:0000313" key="2">
    <source>
        <dbReference type="EMBL" id="UZF45163.1"/>
    </source>
</evidence>
<name>A0AA46WVQ0_RHORH</name>